<evidence type="ECO:0000313" key="4">
    <source>
        <dbReference type="Proteomes" id="UP000194360"/>
    </source>
</evidence>
<evidence type="ECO:0000313" key="3">
    <source>
        <dbReference type="EMBL" id="OSY34763.1"/>
    </source>
</evidence>
<feature type="region of interest" description="Disordered" evidence="2">
    <location>
        <begin position="1"/>
        <end position="21"/>
    </location>
</feature>
<dbReference type="GO" id="GO:0005506">
    <property type="term" value="F:iron ion binding"/>
    <property type="evidence" value="ECO:0007669"/>
    <property type="project" value="InterPro"/>
</dbReference>
<dbReference type="GO" id="GO:0020037">
    <property type="term" value="F:heme binding"/>
    <property type="evidence" value="ECO:0007669"/>
    <property type="project" value="InterPro"/>
</dbReference>
<keyword evidence="4" id="KW-1185">Reference proteome</keyword>
<dbReference type="Proteomes" id="UP000194360">
    <property type="component" value="Unassembled WGS sequence"/>
</dbReference>
<sequence length="125" mass="13623">MRSSSRSTERPATTCRFDDPTRLRLDRTPDHRMSCDHGIHSCLGAPLARLESEVSCTRILERYSDSVADSGTDRLRQGHVVVAGPDPLHVQFQRAEAQFGPLGAGGVGRCAGPGRPARQLSTREV</sequence>
<dbReference type="InterPro" id="IPR002397">
    <property type="entry name" value="Cyt_P450_B"/>
</dbReference>
<protein>
    <submittedName>
        <fullName evidence="3">Cytochrome P450 107B1</fullName>
        <ecNumber evidence="3">1.14.-.-</ecNumber>
    </submittedName>
</protein>
<dbReference type="GO" id="GO:0004497">
    <property type="term" value="F:monooxygenase activity"/>
    <property type="evidence" value="ECO:0007669"/>
    <property type="project" value="InterPro"/>
</dbReference>
<dbReference type="EC" id="1.14.-.-" evidence="3"/>
<dbReference type="GO" id="GO:0016705">
    <property type="term" value="F:oxidoreductase activity, acting on paired donors, with incorporation or reduction of molecular oxygen"/>
    <property type="evidence" value="ECO:0007669"/>
    <property type="project" value="InterPro"/>
</dbReference>
<evidence type="ECO:0000256" key="2">
    <source>
        <dbReference type="SAM" id="MobiDB-lite"/>
    </source>
</evidence>
<dbReference type="InterPro" id="IPR036396">
    <property type="entry name" value="Cyt_P450_sf"/>
</dbReference>
<comment type="similarity">
    <text evidence="1">Belongs to the cytochrome P450 family.</text>
</comment>
<evidence type="ECO:0000256" key="1">
    <source>
        <dbReference type="ARBA" id="ARBA00010617"/>
    </source>
</evidence>
<dbReference type="AlphaFoldDB" id="A0A1Y2MHK9"/>
<comment type="caution">
    <text evidence="3">The sequence shown here is derived from an EMBL/GenBank/DDBJ whole genome shotgun (WGS) entry which is preliminary data.</text>
</comment>
<dbReference type="Gene3D" id="1.10.630.10">
    <property type="entry name" value="Cytochrome P450"/>
    <property type="match status" value="1"/>
</dbReference>
<dbReference type="PRINTS" id="PR00359">
    <property type="entry name" value="BP450"/>
</dbReference>
<keyword evidence="3" id="KW-0560">Oxidoreductase</keyword>
<dbReference type="STRING" id="2074.BG845_06540"/>
<reference evidence="3 4" key="1">
    <citation type="submission" date="2016-09" db="EMBL/GenBank/DDBJ databases">
        <title>Pseudonocardia autotrophica DSM535, a candidate organism with high potential of specific P450 cytochromes.</title>
        <authorList>
            <person name="Grumaz C."/>
            <person name="Vainshtein Y."/>
            <person name="Kirstahler P."/>
            <person name="Sohn K."/>
        </authorList>
    </citation>
    <scope>NUCLEOTIDE SEQUENCE [LARGE SCALE GENOMIC DNA]</scope>
    <source>
        <strain evidence="3 4">DSM 535</strain>
    </source>
</reference>
<dbReference type="PANTHER" id="PTHR46696:SF1">
    <property type="entry name" value="CYTOCHROME P450 YJIB-RELATED"/>
    <property type="match status" value="1"/>
</dbReference>
<feature type="region of interest" description="Disordered" evidence="2">
    <location>
        <begin position="104"/>
        <end position="125"/>
    </location>
</feature>
<name>A0A1Y2MHK9_PSEAH</name>
<dbReference type="EMBL" id="MIGB01000067">
    <property type="protein sequence ID" value="OSY34763.1"/>
    <property type="molecule type" value="Genomic_DNA"/>
</dbReference>
<organism evidence="3 4">
    <name type="scientific">Pseudonocardia autotrophica</name>
    <name type="common">Amycolata autotrophica</name>
    <name type="synonym">Nocardia autotrophica</name>
    <dbReference type="NCBI Taxonomy" id="2074"/>
    <lineage>
        <taxon>Bacteria</taxon>
        <taxon>Bacillati</taxon>
        <taxon>Actinomycetota</taxon>
        <taxon>Actinomycetes</taxon>
        <taxon>Pseudonocardiales</taxon>
        <taxon>Pseudonocardiaceae</taxon>
        <taxon>Pseudonocardia</taxon>
    </lineage>
</organism>
<accession>A0A1Y2MHK9</accession>
<proteinExistence type="inferred from homology"/>
<dbReference type="SUPFAM" id="SSF48264">
    <property type="entry name" value="Cytochrome P450"/>
    <property type="match status" value="1"/>
</dbReference>
<dbReference type="PANTHER" id="PTHR46696">
    <property type="entry name" value="P450, PUTATIVE (EUROFUNG)-RELATED"/>
    <property type="match status" value="1"/>
</dbReference>
<gene>
    <name evidence="3" type="ORF">BG845_06540</name>
</gene>